<keyword evidence="3" id="KW-1185">Reference proteome</keyword>
<name>A0ABC9AZN3_9POAL</name>
<sequence>MALLRSSNTRIKYLTIVIVLVLAIASSTIPSYQAGNIIEGHDSPTLSSVTCYTYRQCDEAGCARHCVHKGKKKDGCRNKGADPEQCCCQEPKTRPCKMHLLEMQIQ</sequence>
<reference evidence="2" key="1">
    <citation type="submission" date="2024-10" db="EMBL/GenBank/DDBJ databases">
        <authorList>
            <person name="Ryan C."/>
        </authorList>
    </citation>
    <scope>NUCLEOTIDE SEQUENCE [LARGE SCALE GENOMIC DNA]</scope>
</reference>
<accession>A0ABC9AZN3</accession>
<proteinExistence type="predicted"/>
<feature type="chain" id="PRO_5044810932" evidence="1">
    <location>
        <begin position="35"/>
        <end position="106"/>
    </location>
</feature>
<evidence type="ECO:0000313" key="3">
    <source>
        <dbReference type="Proteomes" id="UP001497457"/>
    </source>
</evidence>
<protein>
    <submittedName>
        <fullName evidence="2">Uncharacterized protein</fullName>
    </submittedName>
</protein>
<evidence type="ECO:0000313" key="2">
    <source>
        <dbReference type="EMBL" id="CAL4987583.1"/>
    </source>
</evidence>
<gene>
    <name evidence="2" type="ORF">URODEC1_LOCUS58878</name>
</gene>
<dbReference type="EMBL" id="OZ075133">
    <property type="protein sequence ID" value="CAL4987583.1"/>
    <property type="molecule type" value="Genomic_DNA"/>
</dbReference>
<dbReference type="AlphaFoldDB" id="A0ABC9AZN3"/>
<feature type="signal peptide" evidence="1">
    <location>
        <begin position="1"/>
        <end position="34"/>
    </location>
</feature>
<evidence type="ECO:0000256" key="1">
    <source>
        <dbReference type="SAM" id="SignalP"/>
    </source>
</evidence>
<keyword evidence="1" id="KW-0732">Signal</keyword>
<organism evidence="2 3">
    <name type="scientific">Urochloa decumbens</name>
    <dbReference type="NCBI Taxonomy" id="240449"/>
    <lineage>
        <taxon>Eukaryota</taxon>
        <taxon>Viridiplantae</taxon>
        <taxon>Streptophyta</taxon>
        <taxon>Embryophyta</taxon>
        <taxon>Tracheophyta</taxon>
        <taxon>Spermatophyta</taxon>
        <taxon>Magnoliopsida</taxon>
        <taxon>Liliopsida</taxon>
        <taxon>Poales</taxon>
        <taxon>Poaceae</taxon>
        <taxon>PACMAD clade</taxon>
        <taxon>Panicoideae</taxon>
        <taxon>Panicodae</taxon>
        <taxon>Paniceae</taxon>
        <taxon>Melinidinae</taxon>
        <taxon>Urochloa</taxon>
    </lineage>
</organism>
<dbReference type="Proteomes" id="UP001497457">
    <property type="component" value="Chromosome 23rd"/>
</dbReference>